<dbReference type="EMBL" id="CP053085">
    <property type="protein sequence ID" value="QJR37515.1"/>
    <property type="molecule type" value="Genomic_DNA"/>
</dbReference>
<keyword evidence="1" id="KW-1133">Transmembrane helix</keyword>
<dbReference type="Proteomes" id="UP000500938">
    <property type="component" value="Chromosome"/>
</dbReference>
<protein>
    <submittedName>
        <fullName evidence="2">Uncharacterized protein</fullName>
    </submittedName>
</protein>
<sequence length="188" mass="19669">MANDSQSLRDLRADFLRTSTPSMPVAGLIAWSGLGLVALTVSARISGTLALYIMAMILPLAFLLERLRGRALFAGGTSNPLVQLFLASIAGIGVTVPLVILGARAAHEPALVVLGMAILTGVIWIPYGWAADDAVGLRHALARAVGCYAAFALAPAPYRITAICGVVALAYLYSIARMKRPPNVALTT</sequence>
<dbReference type="RefSeq" id="WP_171226950.1">
    <property type="nucleotide sequence ID" value="NZ_CP053085.1"/>
</dbReference>
<evidence type="ECO:0000313" key="2">
    <source>
        <dbReference type="EMBL" id="QJR37515.1"/>
    </source>
</evidence>
<dbReference type="Pfam" id="PF22765">
    <property type="entry name" value="DUF7010"/>
    <property type="match status" value="1"/>
</dbReference>
<keyword evidence="3" id="KW-1185">Reference proteome</keyword>
<evidence type="ECO:0000313" key="3">
    <source>
        <dbReference type="Proteomes" id="UP000500938"/>
    </source>
</evidence>
<keyword evidence="1" id="KW-0812">Transmembrane</keyword>
<gene>
    <name evidence="2" type="ORF">HKW67_19350</name>
</gene>
<keyword evidence="1" id="KW-0472">Membrane</keyword>
<accession>A0A6M4ITG9</accession>
<dbReference type="InterPro" id="IPR053824">
    <property type="entry name" value="DUF7010"/>
</dbReference>
<dbReference type="AlphaFoldDB" id="A0A6M4ITG9"/>
<reference evidence="2 3" key="1">
    <citation type="submission" date="2020-05" db="EMBL/GenBank/DDBJ databases">
        <title>Complete genome sequence of Gemmatimonas greenlandica TET16.</title>
        <authorList>
            <person name="Zeng Y."/>
        </authorList>
    </citation>
    <scope>NUCLEOTIDE SEQUENCE [LARGE SCALE GENOMIC DNA]</scope>
    <source>
        <strain evidence="2 3">TET16</strain>
    </source>
</reference>
<feature type="transmembrane region" description="Helical" evidence="1">
    <location>
        <begin position="20"/>
        <end position="41"/>
    </location>
</feature>
<proteinExistence type="predicted"/>
<feature type="transmembrane region" description="Helical" evidence="1">
    <location>
        <begin position="149"/>
        <end position="173"/>
    </location>
</feature>
<organism evidence="2 3">
    <name type="scientific">Gemmatimonas groenlandica</name>
    <dbReference type="NCBI Taxonomy" id="2732249"/>
    <lineage>
        <taxon>Bacteria</taxon>
        <taxon>Pseudomonadati</taxon>
        <taxon>Gemmatimonadota</taxon>
        <taxon>Gemmatimonadia</taxon>
        <taxon>Gemmatimonadales</taxon>
        <taxon>Gemmatimonadaceae</taxon>
        <taxon>Gemmatimonas</taxon>
    </lineage>
</organism>
<name>A0A6M4ITG9_9BACT</name>
<feature type="transmembrane region" description="Helical" evidence="1">
    <location>
        <begin position="110"/>
        <end position="129"/>
    </location>
</feature>
<evidence type="ECO:0000256" key="1">
    <source>
        <dbReference type="SAM" id="Phobius"/>
    </source>
</evidence>
<feature type="transmembrane region" description="Helical" evidence="1">
    <location>
        <begin position="84"/>
        <end position="103"/>
    </location>
</feature>
<dbReference type="KEGG" id="ggr:HKW67_19350"/>
<feature type="transmembrane region" description="Helical" evidence="1">
    <location>
        <begin position="48"/>
        <end position="64"/>
    </location>
</feature>